<keyword evidence="7" id="KW-0732">Signal</keyword>
<dbReference type="EMBL" id="AACS02000001">
    <property type="protein sequence ID" value="EFI28607.1"/>
    <property type="molecule type" value="Genomic_DNA"/>
</dbReference>
<protein>
    <submittedName>
        <fullName evidence="8">Dimethylaniline monooxygenase</fullName>
    </submittedName>
</protein>
<dbReference type="RefSeq" id="XP_002912101.1">
    <property type="nucleotide sequence ID" value="XM_002912055.1"/>
</dbReference>
<sequence length="523" mass="58703">MVSILQVVRFVLGFTSAQWSPGLQSQHDASKSIAIIGAGSAGLASLKTLLDLPPEIRESWDIVLYEQREDVAGVWLPDPHPVQPPKIPFSPLYPLLHTNTPVPSMTYPSFPFPPGTPLYPSHEHIRAYHSRYASHHNLLPHIKFHHTVIRAEWVGDGQDGLWNITVSDRANRTHISTANHLIVASGNHHIPRTLSWPGQKEWLKGISARGDRREITHSVYYRSPVKYTGRVLLIIGSAASAQDAAVQTVNYTQRTYLSARHEVILPPGSDEVVVVPDVSHFTPNSVVFVDGTELSDIDSVLLATGYVQRKPFLEAGGVITVDPQTTSNSSSSGTLTTNLRYIFPLHRHILSLSPEHPTNALAFIGLPTRIANCPSDIAQSLFVAHAIVNPSILPDRKELLKDLTQREEQQRRHGYDPYTFGHAMLDESPSDYQDSLVKFLKEKGAMPDDGKPYVERWRRDIFSYAYLKRGWKRIETLGEVGKWLEGVETEENWSELMSRVNSWQQQYEEERGIPFVHDLVIGG</sequence>
<proteinExistence type="inferred from homology"/>
<name>D6RK35_COPC7</name>
<evidence type="ECO:0000256" key="6">
    <source>
        <dbReference type="ARBA" id="ARBA00023002"/>
    </source>
</evidence>
<keyword evidence="5" id="KW-0521">NADP</keyword>
<dbReference type="AlphaFoldDB" id="D6RK35"/>
<dbReference type="Proteomes" id="UP000001861">
    <property type="component" value="Unassembled WGS sequence"/>
</dbReference>
<feature type="chain" id="PRO_5003087702" evidence="7">
    <location>
        <begin position="18"/>
        <end position="523"/>
    </location>
</feature>
<dbReference type="Pfam" id="PF00743">
    <property type="entry name" value="FMO-like"/>
    <property type="match status" value="2"/>
</dbReference>
<evidence type="ECO:0000313" key="9">
    <source>
        <dbReference type="Proteomes" id="UP000001861"/>
    </source>
</evidence>
<comment type="cofactor">
    <cofactor evidence="1">
        <name>FAD</name>
        <dbReference type="ChEBI" id="CHEBI:57692"/>
    </cofactor>
</comment>
<dbReference type="InterPro" id="IPR020946">
    <property type="entry name" value="Flavin_mOase-like"/>
</dbReference>
<feature type="signal peptide" evidence="7">
    <location>
        <begin position="1"/>
        <end position="17"/>
    </location>
</feature>
<evidence type="ECO:0000256" key="2">
    <source>
        <dbReference type="ARBA" id="ARBA00009183"/>
    </source>
</evidence>
<evidence type="ECO:0000256" key="4">
    <source>
        <dbReference type="ARBA" id="ARBA00022827"/>
    </source>
</evidence>
<dbReference type="HOGENOM" id="CLU_006909_5_1_1"/>
<dbReference type="InterPro" id="IPR050346">
    <property type="entry name" value="FMO-like"/>
</dbReference>
<dbReference type="OrthoDB" id="66881at2759"/>
<evidence type="ECO:0000256" key="7">
    <source>
        <dbReference type="SAM" id="SignalP"/>
    </source>
</evidence>
<dbReference type="InterPro" id="IPR036188">
    <property type="entry name" value="FAD/NAD-bd_sf"/>
</dbReference>
<evidence type="ECO:0000256" key="5">
    <source>
        <dbReference type="ARBA" id="ARBA00022857"/>
    </source>
</evidence>
<reference evidence="8 9" key="1">
    <citation type="journal article" date="2010" name="Proc. Natl. Acad. Sci. U.S.A.">
        <title>Insights into evolution of multicellular fungi from the assembled chromosomes of the mushroom Coprinopsis cinerea (Coprinus cinereus).</title>
        <authorList>
            <person name="Stajich J.E."/>
            <person name="Wilke S.K."/>
            <person name="Ahren D."/>
            <person name="Au C.H."/>
            <person name="Birren B.W."/>
            <person name="Borodovsky M."/>
            <person name="Burns C."/>
            <person name="Canback B."/>
            <person name="Casselton L.A."/>
            <person name="Cheng C.K."/>
            <person name="Deng J."/>
            <person name="Dietrich F.S."/>
            <person name="Fargo D.C."/>
            <person name="Farman M.L."/>
            <person name="Gathman A.C."/>
            <person name="Goldberg J."/>
            <person name="Guigo R."/>
            <person name="Hoegger P.J."/>
            <person name="Hooker J.B."/>
            <person name="Huggins A."/>
            <person name="James T.Y."/>
            <person name="Kamada T."/>
            <person name="Kilaru S."/>
            <person name="Kodira C."/>
            <person name="Kues U."/>
            <person name="Kupfer D."/>
            <person name="Kwan H.S."/>
            <person name="Lomsadze A."/>
            <person name="Li W."/>
            <person name="Lilly W.W."/>
            <person name="Ma L.J."/>
            <person name="Mackey A.J."/>
            <person name="Manning G."/>
            <person name="Martin F."/>
            <person name="Muraguchi H."/>
            <person name="Natvig D.O."/>
            <person name="Palmerini H."/>
            <person name="Ramesh M.A."/>
            <person name="Rehmeyer C.J."/>
            <person name="Roe B.A."/>
            <person name="Shenoy N."/>
            <person name="Stanke M."/>
            <person name="Ter-Hovhannisyan V."/>
            <person name="Tunlid A."/>
            <person name="Velagapudi R."/>
            <person name="Vision T.J."/>
            <person name="Zeng Q."/>
            <person name="Zolan M.E."/>
            <person name="Pukkila P.J."/>
        </authorList>
    </citation>
    <scope>NUCLEOTIDE SEQUENCE [LARGE SCALE GENOMIC DNA]</scope>
    <source>
        <strain evidence="9">Okayama-7 / 130 / ATCC MYA-4618 / FGSC 9003</strain>
    </source>
</reference>
<dbReference type="PANTHER" id="PTHR23023">
    <property type="entry name" value="DIMETHYLANILINE MONOOXYGENASE"/>
    <property type="match status" value="1"/>
</dbReference>
<dbReference type="eggNOG" id="KOG1399">
    <property type="taxonomic scope" value="Eukaryota"/>
</dbReference>
<dbReference type="FunFam" id="3.50.50.60:FF:000023">
    <property type="entry name" value="Dimethylaniline monooxygenase [N-oxide-forming]"/>
    <property type="match status" value="1"/>
</dbReference>
<dbReference type="OMA" id="PVIHKLM"/>
<evidence type="ECO:0000256" key="3">
    <source>
        <dbReference type="ARBA" id="ARBA00022630"/>
    </source>
</evidence>
<dbReference type="VEuPathDB" id="FungiDB:CC1G_13633"/>
<dbReference type="InterPro" id="IPR000960">
    <property type="entry name" value="Flavin_mOase"/>
</dbReference>
<comment type="similarity">
    <text evidence="2">Belongs to the FMO family.</text>
</comment>
<dbReference type="InParanoid" id="D6RK35"/>
<dbReference type="GeneID" id="6017776"/>
<organism evidence="8 9">
    <name type="scientific">Coprinopsis cinerea (strain Okayama-7 / 130 / ATCC MYA-4618 / FGSC 9003)</name>
    <name type="common">Inky cap fungus</name>
    <name type="synonym">Hormographiella aspergillata</name>
    <dbReference type="NCBI Taxonomy" id="240176"/>
    <lineage>
        <taxon>Eukaryota</taxon>
        <taxon>Fungi</taxon>
        <taxon>Dikarya</taxon>
        <taxon>Basidiomycota</taxon>
        <taxon>Agaricomycotina</taxon>
        <taxon>Agaricomycetes</taxon>
        <taxon>Agaricomycetidae</taxon>
        <taxon>Agaricales</taxon>
        <taxon>Agaricineae</taxon>
        <taxon>Psathyrellaceae</taxon>
        <taxon>Coprinopsis</taxon>
    </lineage>
</organism>
<keyword evidence="9" id="KW-1185">Reference proteome</keyword>
<evidence type="ECO:0000256" key="1">
    <source>
        <dbReference type="ARBA" id="ARBA00001974"/>
    </source>
</evidence>
<dbReference type="KEGG" id="cci:CC1G_13633"/>
<keyword evidence="6" id="KW-0560">Oxidoreductase</keyword>
<accession>D6RK35</accession>
<keyword evidence="8" id="KW-0503">Monooxygenase</keyword>
<comment type="caution">
    <text evidence="8">The sequence shown here is derived from an EMBL/GenBank/DDBJ whole genome shotgun (WGS) entry which is preliminary data.</text>
</comment>
<keyword evidence="3" id="KW-0285">Flavoprotein</keyword>
<evidence type="ECO:0000313" key="8">
    <source>
        <dbReference type="EMBL" id="EFI28607.1"/>
    </source>
</evidence>
<keyword evidence="4" id="KW-0274">FAD</keyword>
<dbReference type="SUPFAM" id="SSF51905">
    <property type="entry name" value="FAD/NAD(P)-binding domain"/>
    <property type="match status" value="2"/>
</dbReference>
<gene>
    <name evidence="8" type="ORF">CC1G_13633</name>
</gene>
<dbReference type="GO" id="GO:0004499">
    <property type="term" value="F:N,N-dimethylaniline monooxygenase activity"/>
    <property type="evidence" value="ECO:0007669"/>
    <property type="project" value="InterPro"/>
</dbReference>
<dbReference type="PRINTS" id="PR00370">
    <property type="entry name" value="FMOXYGENASE"/>
</dbReference>
<dbReference type="Gene3D" id="3.50.50.60">
    <property type="entry name" value="FAD/NAD(P)-binding domain"/>
    <property type="match status" value="2"/>
</dbReference>
<dbReference type="GO" id="GO:0050661">
    <property type="term" value="F:NADP binding"/>
    <property type="evidence" value="ECO:0007669"/>
    <property type="project" value="InterPro"/>
</dbReference>
<dbReference type="GO" id="GO:0050660">
    <property type="term" value="F:flavin adenine dinucleotide binding"/>
    <property type="evidence" value="ECO:0007669"/>
    <property type="project" value="InterPro"/>
</dbReference>